<accession>A0A7J8S330</accession>
<name>A0A7J8S330_GOSDV</name>
<dbReference type="EMBL" id="JABFAC010000008">
    <property type="protein sequence ID" value="MBA0619996.1"/>
    <property type="molecule type" value="Genomic_DNA"/>
</dbReference>
<comment type="caution">
    <text evidence="1">The sequence shown here is derived from an EMBL/GenBank/DDBJ whole genome shotgun (WGS) entry which is preliminary data.</text>
</comment>
<reference evidence="1 2" key="1">
    <citation type="journal article" date="2019" name="Genome Biol. Evol.">
        <title>Insights into the evolution of the New World diploid cottons (Gossypium, subgenus Houzingenia) based on genome sequencing.</title>
        <authorList>
            <person name="Grover C.E."/>
            <person name="Arick M.A. 2nd"/>
            <person name="Thrash A."/>
            <person name="Conover J.L."/>
            <person name="Sanders W.S."/>
            <person name="Peterson D.G."/>
            <person name="Frelichowski J.E."/>
            <person name="Scheffler J.A."/>
            <person name="Scheffler B.E."/>
            <person name="Wendel J.F."/>
        </authorList>
    </citation>
    <scope>NUCLEOTIDE SEQUENCE [LARGE SCALE GENOMIC DNA]</scope>
    <source>
        <strain evidence="1">27</strain>
        <tissue evidence="1">Leaf</tissue>
    </source>
</reference>
<dbReference type="AlphaFoldDB" id="A0A7J8S330"/>
<evidence type="ECO:0000313" key="2">
    <source>
        <dbReference type="Proteomes" id="UP000593561"/>
    </source>
</evidence>
<protein>
    <submittedName>
        <fullName evidence="1">Uncharacterized protein</fullName>
    </submittedName>
</protein>
<proteinExistence type="predicted"/>
<organism evidence="1 2">
    <name type="scientific">Gossypium davidsonii</name>
    <name type="common">Davidson's cotton</name>
    <name type="synonym">Gossypium klotzschianum subsp. davidsonii</name>
    <dbReference type="NCBI Taxonomy" id="34287"/>
    <lineage>
        <taxon>Eukaryota</taxon>
        <taxon>Viridiplantae</taxon>
        <taxon>Streptophyta</taxon>
        <taxon>Embryophyta</taxon>
        <taxon>Tracheophyta</taxon>
        <taxon>Spermatophyta</taxon>
        <taxon>Magnoliopsida</taxon>
        <taxon>eudicotyledons</taxon>
        <taxon>Gunneridae</taxon>
        <taxon>Pentapetalae</taxon>
        <taxon>rosids</taxon>
        <taxon>malvids</taxon>
        <taxon>Malvales</taxon>
        <taxon>Malvaceae</taxon>
        <taxon>Malvoideae</taxon>
        <taxon>Gossypium</taxon>
    </lineage>
</organism>
<dbReference type="Proteomes" id="UP000593561">
    <property type="component" value="Unassembled WGS sequence"/>
</dbReference>
<gene>
    <name evidence="1" type="ORF">Godav_005774</name>
</gene>
<sequence length="72" mass="8111">MARQFGTFLLGFLDYDTKMVLTSMKRFMKIRYEKLSMFCFIYGKLGHGGEFLPAAGNGGAICNTPYPFPSPE</sequence>
<keyword evidence="2" id="KW-1185">Reference proteome</keyword>
<evidence type="ECO:0000313" key="1">
    <source>
        <dbReference type="EMBL" id="MBA0619996.1"/>
    </source>
</evidence>